<dbReference type="EMBL" id="JBBPBN010000663">
    <property type="protein sequence ID" value="KAK8483408.1"/>
    <property type="molecule type" value="Genomic_DNA"/>
</dbReference>
<name>A0ABR1ZRS9_9ROSI</name>
<accession>A0ABR1ZRS9</accession>
<keyword evidence="2" id="KW-1185">Reference proteome</keyword>
<sequence length="185" mass="19988">MQNVAHRRPPTGHVIRMRPGTVQEHIPATSNEYRQDVAHRRPPTGLVIWVRPGTFREHNPATGNAAEHVACHKPPSGCAVRVKKGAIRGHSLAKTSSNKWVNASVCIGACRRLRGAGLLVRGEVHKKQPGWALATMPSRPLMRSGAAFDSKNDCPRAIQGTFAKAGTTPNPCSANKGDNLHRGPK</sequence>
<evidence type="ECO:0000313" key="2">
    <source>
        <dbReference type="Proteomes" id="UP001396334"/>
    </source>
</evidence>
<dbReference type="Proteomes" id="UP001396334">
    <property type="component" value="Unassembled WGS sequence"/>
</dbReference>
<proteinExistence type="predicted"/>
<evidence type="ECO:0000313" key="1">
    <source>
        <dbReference type="EMBL" id="KAK8483408.1"/>
    </source>
</evidence>
<gene>
    <name evidence="1" type="ORF">V6N11_066711</name>
</gene>
<organism evidence="1 2">
    <name type="scientific">Hibiscus sabdariffa</name>
    <name type="common">roselle</name>
    <dbReference type="NCBI Taxonomy" id="183260"/>
    <lineage>
        <taxon>Eukaryota</taxon>
        <taxon>Viridiplantae</taxon>
        <taxon>Streptophyta</taxon>
        <taxon>Embryophyta</taxon>
        <taxon>Tracheophyta</taxon>
        <taxon>Spermatophyta</taxon>
        <taxon>Magnoliopsida</taxon>
        <taxon>eudicotyledons</taxon>
        <taxon>Gunneridae</taxon>
        <taxon>Pentapetalae</taxon>
        <taxon>rosids</taxon>
        <taxon>malvids</taxon>
        <taxon>Malvales</taxon>
        <taxon>Malvaceae</taxon>
        <taxon>Malvoideae</taxon>
        <taxon>Hibiscus</taxon>
    </lineage>
</organism>
<reference evidence="1 2" key="1">
    <citation type="journal article" date="2024" name="G3 (Bethesda)">
        <title>Genome assembly of Hibiscus sabdariffa L. provides insights into metabolisms of medicinal natural products.</title>
        <authorList>
            <person name="Kim T."/>
        </authorList>
    </citation>
    <scope>NUCLEOTIDE SEQUENCE [LARGE SCALE GENOMIC DNA]</scope>
    <source>
        <strain evidence="1">TK-2024</strain>
        <tissue evidence="1">Old leaves</tissue>
    </source>
</reference>
<protein>
    <submittedName>
        <fullName evidence="1">Uncharacterized protein</fullName>
    </submittedName>
</protein>
<comment type="caution">
    <text evidence="1">The sequence shown here is derived from an EMBL/GenBank/DDBJ whole genome shotgun (WGS) entry which is preliminary data.</text>
</comment>